<dbReference type="CDD" id="cd03046">
    <property type="entry name" value="GST_N_GTT1_like"/>
    <property type="match status" value="1"/>
</dbReference>
<evidence type="ECO:0000259" key="2">
    <source>
        <dbReference type="PROSITE" id="PS50404"/>
    </source>
</evidence>
<dbReference type="PANTHER" id="PTHR44051:SF21">
    <property type="entry name" value="GLUTATHIONE S-TRANSFERASE FAMILY PROTEIN"/>
    <property type="match status" value="1"/>
</dbReference>
<proteinExistence type="inferred from homology"/>
<dbReference type="InterPro" id="IPR010987">
    <property type="entry name" value="Glutathione-S-Trfase_C-like"/>
</dbReference>
<dbReference type="PANTHER" id="PTHR44051">
    <property type="entry name" value="GLUTATHIONE S-TRANSFERASE-RELATED"/>
    <property type="match status" value="1"/>
</dbReference>
<dbReference type="Pfam" id="PF02798">
    <property type="entry name" value="GST_N"/>
    <property type="match status" value="1"/>
</dbReference>
<organism evidence="4 5">
    <name type="scientific">Magallana gigas</name>
    <name type="common">Pacific oyster</name>
    <name type="synonym">Crassostrea gigas</name>
    <dbReference type="NCBI Taxonomy" id="29159"/>
    <lineage>
        <taxon>Eukaryota</taxon>
        <taxon>Metazoa</taxon>
        <taxon>Spiralia</taxon>
        <taxon>Lophotrochozoa</taxon>
        <taxon>Mollusca</taxon>
        <taxon>Bivalvia</taxon>
        <taxon>Autobranchia</taxon>
        <taxon>Pteriomorphia</taxon>
        <taxon>Ostreida</taxon>
        <taxon>Ostreoidea</taxon>
        <taxon>Ostreidae</taxon>
        <taxon>Magallana</taxon>
    </lineage>
</organism>
<dbReference type="SUPFAM" id="SSF47616">
    <property type="entry name" value="GST C-terminal domain-like"/>
    <property type="match status" value="1"/>
</dbReference>
<dbReference type="InterPro" id="IPR004045">
    <property type="entry name" value="Glutathione_S-Trfase_N"/>
</dbReference>
<dbReference type="Proteomes" id="UP000005408">
    <property type="component" value="Unassembled WGS sequence"/>
</dbReference>
<dbReference type="InterPro" id="IPR040079">
    <property type="entry name" value="Glutathione_S-Trfase"/>
</dbReference>
<accession>A0A8W8JBY1</accession>
<name>A0A8W8JBY1_MAGGI</name>
<comment type="similarity">
    <text evidence="1">Belongs to the GST superfamily.</text>
</comment>
<dbReference type="PROSITE" id="PS50405">
    <property type="entry name" value="GST_CTER"/>
    <property type="match status" value="1"/>
</dbReference>
<evidence type="ECO:0008006" key="6">
    <source>
        <dbReference type="Google" id="ProtNLM"/>
    </source>
</evidence>
<evidence type="ECO:0000313" key="4">
    <source>
        <dbReference type="EnsemblMetazoa" id="G1778.2:cds"/>
    </source>
</evidence>
<dbReference type="EnsemblMetazoa" id="G1778.2">
    <property type="protein sequence ID" value="G1778.2:cds"/>
    <property type="gene ID" value="G1778"/>
</dbReference>
<keyword evidence="5" id="KW-1185">Reference proteome</keyword>
<dbReference type="OMA" id="DYAKWFL"/>
<reference evidence="4" key="1">
    <citation type="submission" date="2022-08" db="UniProtKB">
        <authorList>
            <consortium name="EnsemblMetazoa"/>
        </authorList>
    </citation>
    <scope>IDENTIFICATION</scope>
    <source>
        <strain evidence="4">05x7-T-G4-1.051#20</strain>
    </source>
</reference>
<dbReference type="InterPro" id="IPR036249">
    <property type="entry name" value="Thioredoxin-like_sf"/>
</dbReference>
<dbReference type="SFLD" id="SFLDS00019">
    <property type="entry name" value="Glutathione_Transferase_(cytos"/>
    <property type="match status" value="1"/>
</dbReference>
<feature type="domain" description="GST C-terminal" evidence="3">
    <location>
        <begin position="98"/>
        <end position="213"/>
    </location>
</feature>
<dbReference type="Pfam" id="PF13410">
    <property type="entry name" value="GST_C_2"/>
    <property type="match status" value="1"/>
</dbReference>
<dbReference type="Gene3D" id="1.20.1050.10">
    <property type="match status" value="1"/>
</dbReference>
<evidence type="ECO:0000256" key="1">
    <source>
        <dbReference type="ARBA" id="ARBA00007409"/>
    </source>
</evidence>
<feature type="domain" description="GST N-terminal" evidence="2">
    <location>
        <begin position="8"/>
        <end position="93"/>
    </location>
</feature>
<dbReference type="InterPro" id="IPR036282">
    <property type="entry name" value="Glutathione-S-Trfase_C_sf"/>
</dbReference>
<dbReference type="PROSITE" id="PS50404">
    <property type="entry name" value="GST_NTER"/>
    <property type="match status" value="1"/>
</dbReference>
<dbReference type="SUPFAM" id="SSF52833">
    <property type="entry name" value="Thioredoxin-like"/>
    <property type="match status" value="1"/>
</dbReference>
<protein>
    <recommendedName>
        <fullName evidence="6">Glutathione S-transferase</fullName>
    </recommendedName>
</protein>
<sequence length="213" mass="24763">MATTTNKPKMTLYYFPNFRSNRCIWLVHELSATKDVHFELYDTRDPDESKVKHYKNTVHPLGTVPALKIEGREPLIESGAICMYLAELYQKLLPKKDNIADYFNVIFFCCVTLDEILEQLFVQWMFVELENRDNDLIKNMAAKFNVAISHVETILCDRKFICGDEFTAADCVLGYNVWWANVMQGGQLLKNHPVARSYLERLGERDAFKKTFS</sequence>
<dbReference type="OrthoDB" id="2309723at2759"/>
<dbReference type="AlphaFoldDB" id="A0A8W8JBY1"/>
<dbReference type="SFLD" id="SFLDG00358">
    <property type="entry name" value="Main_(cytGST)"/>
    <property type="match status" value="1"/>
</dbReference>
<dbReference type="Gene3D" id="3.40.30.10">
    <property type="entry name" value="Glutaredoxin"/>
    <property type="match status" value="1"/>
</dbReference>
<evidence type="ECO:0000259" key="3">
    <source>
        <dbReference type="PROSITE" id="PS50405"/>
    </source>
</evidence>
<evidence type="ECO:0000313" key="5">
    <source>
        <dbReference type="Proteomes" id="UP000005408"/>
    </source>
</evidence>